<name>A0AAV9I2N4_9PEZI</name>
<dbReference type="Proteomes" id="UP001321749">
    <property type="component" value="Unassembled WGS sequence"/>
</dbReference>
<accession>A0AAV9I2N4</accession>
<gene>
    <name evidence="1" type="ORF">QBC42DRAFT_326006</name>
</gene>
<protein>
    <submittedName>
        <fullName evidence="1">Uncharacterized protein</fullName>
    </submittedName>
</protein>
<organism evidence="1 2">
    <name type="scientific">Cladorrhinum samala</name>
    <dbReference type="NCBI Taxonomy" id="585594"/>
    <lineage>
        <taxon>Eukaryota</taxon>
        <taxon>Fungi</taxon>
        <taxon>Dikarya</taxon>
        <taxon>Ascomycota</taxon>
        <taxon>Pezizomycotina</taxon>
        <taxon>Sordariomycetes</taxon>
        <taxon>Sordariomycetidae</taxon>
        <taxon>Sordariales</taxon>
        <taxon>Podosporaceae</taxon>
        <taxon>Cladorrhinum</taxon>
    </lineage>
</organism>
<evidence type="ECO:0000313" key="1">
    <source>
        <dbReference type="EMBL" id="KAK4466455.1"/>
    </source>
</evidence>
<proteinExistence type="predicted"/>
<feature type="non-terminal residue" evidence="1">
    <location>
        <position position="1"/>
    </location>
</feature>
<dbReference type="AlphaFoldDB" id="A0AAV9I2N4"/>
<evidence type="ECO:0000313" key="2">
    <source>
        <dbReference type="Proteomes" id="UP001321749"/>
    </source>
</evidence>
<reference evidence="1" key="2">
    <citation type="submission" date="2023-06" db="EMBL/GenBank/DDBJ databases">
        <authorList>
            <consortium name="Lawrence Berkeley National Laboratory"/>
            <person name="Mondo S.J."/>
            <person name="Hensen N."/>
            <person name="Bonometti L."/>
            <person name="Westerberg I."/>
            <person name="Brannstrom I.O."/>
            <person name="Guillou S."/>
            <person name="Cros-Aarteil S."/>
            <person name="Calhoun S."/>
            <person name="Haridas S."/>
            <person name="Kuo A."/>
            <person name="Pangilinan J."/>
            <person name="Riley R."/>
            <person name="Labutti K."/>
            <person name="Andreopoulos B."/>
            <person name="Lipzen A."/>
            <person name="Chen C."/>
            <person name="Yanf M."/>
            <person name="Daum C."/>
            <person name="Ng V."/>
            <person name="Clum A."/>
            <person name="Steindorff A."/>
            <person name="Ohm R."/>
            <person name="Martin F."/>
            <person name="Silar P."/>
            <person name="Natvig D."/>
            <person name="Lalanne C."/>
            <person name="Gautier V."/>
            <person name="Ament-Velasquez S.L."/>
            <person name="Kruys A."/>
            <person name="Hutchinson M.I."/>
            <person name="Powell A.J."/>
            <person name="Barry K."/>
            <person name="Miller A.N."/>
            <person name="Grigoriev I.V."/>
            <person name="Debuchy R."/>
            <person name="Gladieux P."/>
            <person name="Thoren M.H."/>
            <person name="Johannesson H."/>
        </authorList>
    </citation>
    <scope>NUCLEOTIDE SEQUENCE</scope>
    <source>
        <strain evidence="1">PSN324</strain>
    </source>
</reference>
<sequence>YLYYHRPSSSPADQSHVFFQNISDLPTRLTTFVLDIFTLCISTLTPCQLSQPLSRRRSRPLSFPKPILESCLSRKLLPPHTANLSSPCNATTKRKLAARSHSKMPLFQLTAIYQTRTTALKGPVVMMEATRQVTTKTGLVVARRLLVPRTIQAATRGRRPAIRRKLCVMEKMPLSQIRQLETVFKKHKHRMNDGNQALQRSWGMN</sequence>
<keyword evidence="2" id="KW-1185">Reference proteome</keyword>
<dbReference type="EMBL" id="MU864931">
    <property type="protein sequence ID" value="KAK4466455.1"/>
    <property type="molecule type" value="Genomic_DNA"/>
</dbReference>
<comment type="caution">
    <text evidence="1">The sequence shown here is derived from an EMBL/GenBank/DDBJ whole genome shotgun (WGS) entry which is preliminary data.</text>
</comment>
<reference evidence="1" key="1">
    <citation type="journal article" date="2023" name="Mol. Phylogenet. Evol.">
        <title>Genome-scale phylogeny and comparative genomics of the fungal order Sordariales.</title>
        <authorList>
            <person name="Hensen N."/>
            <person name="Bonometti L."/>
            <person name="Westerberg I."/>
            <person name="Brannstrom I.O."/>
            <person name="Guillou S."/>
            <person name="Cros-Aarteil S."/>
            <person name="Calhoun S."/>
            <person name="Haridas S."/>
            <person name="Kuo A."/>
            <person name="Mondo S."/>
            <person name="Pangilinan J."/>
            <person name="Riley R."/>
            <person name="LaButti K."/>
            <person name="Andreopoulos B."/>
            <person name="Lipzen A."/>
            <person name="Chen C."/>
            <person name="Yan M."/>
            <person name="Daum C."/>
            <person name="Ng V."/>
            <person name="Clum A."/>
            <person name="Steindorff A."/>
            <person name="Ohm R.A."/>
            <person name="Martin F."/>
            <person name="Silar P."/>
            <person name="Natvig D.O."/>
            <person name="Lalanne C."/>
            <person name="Gautier V."/>
            <person name="Ament-Velasquez S.L."/>
            <person name="Kruys A."/>
            <person name="Hutchinson M.I."/>
            <person name="Powell A.J."/>
            <person name="Barry K."/>
            <person name="Miller A.N."/>
            <person name="Grigoriev I.V."/>
            <person name="Debuchy R."/>
            <person name="Gladieux P."/>
            <person name="Hiltunen Thoren M."/>
            <person name="Johannesson H."/>
        </authorList>
    </citation>
    <scope>NUCLEOTIDE SEQUENCE</scope>
    <source>
        <strain evidence="1">PSN324</strain>
    </source>
</reference>